<evidence type="ECO:0000313" key="2">
    <source>
        <dbReference type="Proteomes" id="UP000765509"/>
    </source>
</evidence>
<dbReference type="AlphaFoldDB" id="A0A9Q3FNU6"/>
<evidence type="ECO:0000313" key="1">
    <source>
        <dbReference type="EMBL" id="MBW0541070.1"/>
    </source>
</evidence>
<accession>A0A9Q3FNU6</accession>
<sequence length="94" mass="10509">MHTPSAYHSYAPAVSSNVLSSSSLFSHYVLLLPQLLIIFPIDHPYTHPYIGFHLSAIYHPYTSTLLPHLPHSLPGPHFCTDLSCSPFPILILMQ</sequence>
<keyword evidence="2" id="KW-1185">Reference proteome</keyword>
<name>A0A9Q3FNU6_9BASI</name>
<dbReference type="Proteomes" id="UP000765509">
    <property type="component" value="Unassembled WGS sequence"/>
</dbReference>
<reference evidence="1" key="1">
    <citation type="submission" date="2021-03" db="EMBL/GenBank/DDBJ databases">
        <title>Draft genome sequence of rust myrtle Austropuccinia psidii MF-1, a brazilian biotype.</title>
        <authorList>
            <person name="Quecine M.C."/>
            <person name="Pachon D.M.R."/>
            <person name="Bonatelli M.L."/>
            <person name="Correr F.H."/>
            <person name="Franceschini L.M."/>
            <person name="Leite T.F."/>
            <person name="Margarido G.R.A."/>
            <person name="Almeida C.A."/>
            <person name="Ferrarezi J.A."/>
            <person name="Labate C.A."/>
        </authorList>
    </citation>
    <scope>NUCLEOTIDE SEQUENCE</scope>
    <source>
        <strain evidence="1">MF-1</strain>
    </source>
</reference>
<protein>
    <submittedName>
        <fullName evidence="1">Uncharacterized protein</fullName>
    </submittedName>
</protein>
<gene>
    <name evidence="1" type="ORF">O181_080785</name>
</gene>
<dbReference type="EMBL" id="AVOT02045729">
    <property type="protein sequence ID" value="MBW0541070.1"/>
    <property type="molecule type" value="Genomic_DNA"/>
</dbReference>
<organism evidence="1 2">
    <name type="scientific">Austropuccinia psidii MF-1</name>
    <dbReference type="NCBI Taxonomy" id="1389203"/>
    <lineage>
        <taxon>Eukaryota</taxon>
        <taxon>Fungi</taxon>
        <taxon>Dikarya</taxon>
        <taxon>Basidiomycota</taxon>
        <taxon>Pucciniomycotina</taxon>
        <taxon>Pucciniomycetes</taxon>
        <taxon>Pucciniales</taxon>
        <taxon>Sphaerophragmiaceae</taxon>
        <taxon>Austropuccinia</taxon>
    </lineage>
</organism>
<comment type="caution">
    <text evidence="1">The sequence shown here is derived from an EMBL/GenBank/DDBJ whole genome shotgun (WGS) entry which is preliminary data.</text>
</comment>
<proteinExistence type="predicted"/>